<evidence type="ECO:0000313" key="3">
    <source>
        <dbReference type="WBParaSite" id="BPAG_0001180501-mRNA-1"/>
    </source>
</evidence>
<dbReference type="AlphaFoldDB" id="A0A158PS12"/>
<dbReference type="STRING" id="6280.A0A158PS12"/>
<reference evidence="3" key="1">
    <citation type="submission" date="2016-04" db="UniProtKB">
        <authorList>
            <consortium name="WormBaseParasite"/>
        </authorList>
    </citation>
    <scope>IDENTIFICATION</scope>
</reference>
<name>A0A158PS12_BRUPA</name>
<proteinExistence type="predicted"/>
<protein>
    <submittedName>
        <fullName evidence="3">Secreted protein</fullName>
    </submittedName>
</protein>
<dbReference type="EMBL" id="UZAD01013248">
    <property type="protein sequence ID" value="VDN92953.1"/>
    <property type="molecule type" value="Genomic_DNA"/>
</dbReference>
<accession>A0A158PS12</accession>
<gene>
    <name evidence="1" type="ORF">BPAG_LOCUS11767</name>
</gene>
<evidence type="ECO:0000313" key="1">
    <source>
        <dbReference type="EMBL" id="VDN92953.1"/>
    </source>
</evidence>
<dbReference type="Pfam" id="PF06579">
    <property type="entry name" value="Ly-6_related"/>
    <property type="match status" value="1"/>
</dbReference>
<dbReference type="WBParaSite" id="BPAG_0001180501-mRNA-1">
    <property type="protein sequence ID" value="BPAG_0001180501-mRNA-1"/>
    <property type="gene ID" value="BPAG_0001180501"/>
</dbReference>
<evidence type="ECO:0000313" key="2">
    <source>
        <dbReference type="Proteomes" id="UP000278627"/>
    </source>
</evidence>
<organism evidence="3">
    <name type="scientific">Brugia pahangi</name>
    <name type="common">Filarial nematode worm</name>
    <dbReference type="NCBI Taxonomy" id="6280"/>
    <lineage>
        <taxon>Eukaryota</taxon>
        <taxon>Metazoa</taxon>
        <taxon>Ecdysozoa</taxon>
        <taxon>Nematoda</taxon>
        <taxon>Chromadorea</taxon>
        <taxon>Rhabditida</taxon>
        <taxon>Spirurina</taxon>
        <taxon>Spiruromorpha</taxon>
        <taxon>Filarioidea</taxon>
        <taxon>Onchocercidae</taxon>
        <taxon>Brugia</taxon>
    </lineage>
</organism>
<sequence length="84" mass="9894">MTTQLTKLFSFILANVHDPANFGDTASRILCYSCMSPYLEHQYMYISHLYRRPMSFTPKCDQSRYVSLSLSLSLSLFYFFKKIK</sequence>
<dbReference type="InterPro" id="IPR010558">
    <property type="entry name" value="Ly-6-related"/>
</dbReference>
<dbReference type="Proteomes" id="UP000278627">
    <property type="component" value="Unassembled WGS sequence"/>
</dbReference>
<keyword evidence="2" id="KW-1185">Reference proteome</keyword>
<reference evidence="1 2" key="2">
    <citation type="submission" date="2018-11" db="EMBL/GenBank/DDBJ databases">
        <authorList>
            <consortium name="Pathogen Informatics"/>
        </authorList>
    </citation>
    <scope>NUCLEOTIDE SEQUENCE [LARGE SCALE GENOMIC DNA]</scope>
</reference>